<dbReference type="SUPFAM" id="SSF50978">
    <property type="entry name" value="WD40 repeat-like"/>
    <property type="match status" value="1"/>
</dbReference>
<gene>
    <name evidence="9" type="ORF">CI238_09760</name>
</gene>
<evidence type="ECO:0000259" key="8">
    <source>
        <dbReference type="PROSITE" id="PS50837"/>
    </source>
</evidence>
<feature type="repeat" description="WD" evidence="7">
    <location>
        <begin position="870"/>
        <end position="911"/>
    </location>
</feature>
<evidence type="ECO:0000256" key="4">
    <source>
        <dbReference type="ARBA" id="ARBA00038415"/>
    </source>
</evidence>
<evidence type="ECO:0000313" key="10">
    <source>
        <dbReference type="Proteomes" id="UP000076584"/>
    </source>
</evidence>
<feature type="repeat" description="WD" evidence="7">
    <location>
        <begin position="912"/>
        <end position="953"/>
    </location>
</feature>
<dbReference type="PROSITE" id="PS50837">
    <property type="entry name" value="NACHT"/>
    <property type="match status" value="1"/>
</dbReference>
<dbReference type="PANTHER" id="PTHR22847">
    <property type="entry name" value="WD40 REPEAT PROTEIN"/>
    <property type="match status" value="1"/>
</dbReference>
<dbReference type="InterPro" id="IPR015943">
    <property type="entry name" value="WD40/YVTN_repeat-like_dom_sf"/>
</dbReference>
<reference evidence="9 10" key="1">
    <citation type="submission" date="2015-06" db="EMBL/GenBank/DDBJ databases">
        <title>Survival trade-offs in plant roots during colonization by closely related pathogenic and mutualistic fungi.</title>
        <authorList>
            <person name="Hacquard S."/>
            <person name="Kracher B."/>
            <person name="Hiruma K."/>
            <person name="Weinman A."/>
            <person name="Muench P."/>
            <person name="Garrido Oter R."/>
            <person name="Ver Loren van Themaat E."/>
            <person name="Dallerey J.-F."/>
            <person name="Damm U."/>
            <person name="Henrissat B."/>
            <person name="Lespinet O."/>
            <person name="Thon M."/>
            <person name="Kemen E."/>
            <person name="McHardy A.C."/>
            <person name="Schulze-Lefert P."/>
            <person name="O'Connell R.J."/>
        </authorList>
    </citation>
    <scope>NUCLEOTIDE SEQUENCE [LARGE SCALE GENOMIC DNA]</scope>
    <source>
        <strain evidence="9 10">MAFF 238704</strain>
    </source>
</reference>
<keyword evidence="10" id="KW-1185">Reference proteome</keyword>
<feature type="repeat" description="WD" evidence="7">
    <location>
        <begin position="719"/>
        <end position="760"/>
    </location>
</feature>
<dbReference type="InterPro" id="IPR001680">
    <property type="entry name" value="WD40_rpt"/>
</dbReference>
<dbReference type="PROSITE" id="PS50231">
    <property type="entry name" value="RICIN_B_LECTIN"/>
    <property type="match status" value="1"/>
</dbReference>
<dbReference type="PRINTS" id="PR00320">
    <property type="entry name" value="GPROTEINBRPT"/>
</dbReference>
<dbReference type="GO" id="GO:1990234">
    <property type="term" value="C:transferase complex"/>
    <property type="evidence" value="ECO:0007669"/>
    <property type="project" value="UniProtKB-ARBA"/>
</dbReference>
<evidence type="ECO:0000256" key="5">
    <source>
        <dbReference type="ARBA" id="ARBA00039789"/>
    </source>
</evidence>
<evidence type="ECO:0000256" key="2">
    <source>
        <dbReference type="ARBA" id="ARBA00022737"/>
    </source>
</evidence>
<evidence type="ECO:0000313" key="9">
    <source>
        <dbReference type="EMBL" id="KZL86862.1"/>
    </source>
</evidence>
<proteinExistence type="inferred from homology"/>
<dbReference type="PROSITE" id="PS50082">
    <property type="entry name" value="WD_REPEATS_2"/>
    <property type="match status" value="6"/>
</dbReference>
<feature type="non-terminal residue" evidence="9">
    <location>
        <position position="1062"/>
    </location>
</feature>
<keyword evidence="3" id="KW-0175">Coiled coil</keyword>
<dbReference type="PANTHER" id="PTHR22847:SF637">
    <property type="entry name" value="WD REPEAT DOMAIN 5B"/>
    <property type="match status" value="1"/>
</dbReference>
<dbReference type="CDD" id="cd00200">
    <property type="entry name" value="WD40"/>
    <property type="match status" value="1"/>
</dbReference>
<dbReference type="SUPFAM" id="SSF52540">
    <property type="entry name" value="P-loop containing nucleoside triphosphate hydrolases"/>
    <property type="match status" value="1"/>
</dbReference>
<evidence type="ECO:0000256" key="7">
    <source>
        <dbReference type="PROSITE-ProRule" id="PRU00221"/>
    </source>
</evidence>
<accession>A0A161YB07</accession>
<dbReference type="Gene3D" id="2.130.10.10">
    <property type="entry name" value="YVTN repeat-like/Quinoprotein amine dehydrogenase"/>
    <property type="match status" value="3"/>
</dbReference>
<feature type="repeat" description="WD" evidence="7">
    <location>
        <begin position="828"/>
        <end position="869"/>
    </location>
</feature>
<feature type="repeat" description="WD" evidence="7">
    <location>
        <begin position="807"/>
        <end position="827"/>
    </location>
</feature>
<dbReference type="Pfam" id="PF00400">
    <property type="entry name" value="WD40"/>
    <property type="match status" value="5"/>
</dbReference>
<keyword evidence="1 7" id="KW-0853">WD repeat</keyword>
<feature type="non-terminal residue" evidence="9">
    <location>
        <position position="1"/>
    </location>
</feature>
<dbReference type="InterPro" id="IPR019775">
    <property type="entry name" value="WD40_repeat_CS"/>
</dbReference>
<comment type="function">
    <text evidence="6">Involved in mitochondrial fission. Acts as an adapter protein required to form mitochondrial fission complexes. Formation of these complexes is required to promote constriction and fission of the mitochondrial compartment at a late step in mitochondrial division.</text>
</comment>
<dbReference type="PROSITE" id="PS50294">
    <property type="entry name" value="WD_REPEATS_REGION"/>
    <property type="match status" value="5"/>
</dbReference>
<dbReference type="STRING" id="1573173.A0A161YB07"/>
<evidence type="ECO:0000256" key="3">
    <source>
        <dbReference type="ARBA" id="ARBA00023054"/>
    </source>
</evidence>
<dbReference type="SMART" id="SM00320">
    <property type="entry name" value="WD40"/>
    <property type="match status" value="5"/>
</dbReference>
<dbReference type="EMBL" id="LFIW01000359">
    <property type="protein sequence ID" value="KZL86862.1"/>
    <property type="molecule type" value="Genomic_DNA"/>
</dbReference>
<dbReference type="Gene3D" id="3.40.50.300">
    <property type="entry name" value="P-loop containing nucleotide triphosphate hydrolases"/>
    <property type="match status" value="1"/>
</dbReference>
<dbReference type="PROSITE" id="PS00678">
    <property type="entry name" value="WD_REPEATS_1"/>
    <property type="match status" value="1"/>
</dbReference>
<comment type="similarity">
    <text evidence="4">Belongs to the WD repeat MDV1/CAF4 family.</text>
</comment>
<protein>
    <recommendedName>
        <fullName evidence="5">Mitochondrial division protein 1</fullName>
    </recommendedName>
</protein>
<dbReference type="Pfam" id="PF24883">
    <property type="entry name" value="NPHP3_N"/>
    <property type="match status" value="1"/>
</dbReference>
<comment type="caution">
    <text evidence="9">The sequence shown here is derived from an EMBL/GenBank/DDBJ whole genome shotgun (WGS) entry which is preliminary data.</text>
</comment>
<dbReference type="InterPro" id="IPR036322">
    <property type="entry name" value="WD40_repeat_dom_sf"/>
</dbReference>
<evidence type="ECO:0000256" key="1">
    <source>
        <dbReference type="ARBA" id="ARBA00022574"/>
    </source>
</evidence>
<dbReference type="AlphaFoldDB" id="A0A161YB07"/>
<evidence type="ECO:0000256" key="6">
    <source>
        <dbReference type="ARBA" id="ARBA00043913"/>
    </source>
</evidence>
<dbReference type="InterPro" id="IPR027417">
    <property type="entry name" value="P-loop_NTPase"/>
</dbReference>
<name>A0A161YB07_COLIC</name>
<dbReference type="InterPro" id="IPR020472">
    <property type="entry name" value="WD40_PAC1"/>
</dbReference>
<sequence>YTRTSLKFYWPTSNPQPDPPLWKIDDATSVILSSSTSQPPPKAGNPYDDGFINTLLIRLCMKIPKVTSQFGIYLPMTTREDATSQWNPDPRSEFHGQGISHSGSGNFNVGRDVNIIVHDRSEHDTRFLTDLRTTDPRDDKTRIEHTKGGLLRDSYYWILDNDDFRRWRDDDNQSRLLWIKGDPGKGKTMLLCGIVDEIVSYFFCQATDVRLNSATAVLRGLIYLLLNQHSSLIEQVRKKYDHAGRQLFSDVNSWDALSKMLINILQDPCLQGTGVTLVIDALDECETNLDQLLHLIVQISSSSHAKLIVSSRNWPDIEDAFADATQKIRLSLELNQHSISAAVSRYIQYKVNQLVRWKNYDEKTRDTVLHHLLSNANDTFLWVALVCQELADPKAQRWHTRAKLHSFPPGLDSFYARMTDHVFNSNSVDADLCRQVIGRVSVVYRPLSLTELMSLIEPPEDFPNDFESLQTIIGLCRSLLTLREGFIYFVHHSAKNFLVKNESARIYPNGIAEENRIIVAKSLQVMSRTLRRDIYNLRAPGFSINSVNTPNPDPLAPAQYSCVYWVHHLADGNSVAQGQCSQDLQDGGPVHLFITNHFLHLLEALSLLKSVSEGVLQITKLAYLAQTSVPASKLTKLAQDGLRFIRTHRASIESSPLQTYASALIFSPTRSIIRDLFRREEPVWIVTKPIMEDEWNTCLQTLEGHFGEVTSTGQCLQTLEGHSRGINSVAFSADGVQLVSASNDNTVKIWDNITGQCLQTLRGHNDFVNSVTFSADMLQLASASNDGSVKIWNSATGQCLQTLEGHSNSNDDTVKIWDSVTGQCLHTLRGHSNSVRSVAFSADRIQLASASNDNTIKVWDSVTGQCLQTLRGHNHYVNSVAFSANRVHLASASYDGIVKIWDSTMGQCLHTLRGHSNSVHSVAFSIDGMQLASASYDSIVNVWDSTTGQCLQRLDIGHSLHEFFFAQSGAQLCTEIGALKLETRAGSTMTSLPVTGTVETPSCYCFKVDADGTWIERDDVNLLRLPPEYRPGKVAVAGCTLAIGCASGRVLIFRFSRGELAV</sequence>
<dbReference type="InterPro" id="IPR007111">
    <property type="entry name" value="NACHT_NTPase"/>
</dbReference>
<organism evidence="9 10">
    <name type="scientific">Colletotrichum incanum</name>
    <name type="common">Soybean anthracnose fungus</name>
    <dbReference type="NCBI Taxonomy" id="1573173"/>
    <lineage>
        <taxon>Eukaryota</taxon>
        <taxon>Fungi</taxon>
        <taxon>Dikarya</taxon>
        <taxon>Ascomycota</taxon>
        <taxon>Pezizomycotina</taxon>
        <taxon>Sordariomycetes</taxon>
        <taxon>Hypocreomycetidae</taxon>
        <taxon>Glomerellales</taxon>
        <taxon>Glomerellaceae</taxon>
        <taxon>Colletotrichum</taxon>
        <taxon>Colletotrichum spaethianum species complex</taxon>
    </lineage>
</organism>
<keyword evidence="2" id="KW-0677">Repeat</keyword>
<feature type="repeat" description="WD" evidence="7">
    <location>
        <begin position="761"/>
        <end position="802"/>
    </location>
</feature>
<feature type="domain" description="NACHT" evidence="8">
    <location>
        <begin position="175"/>
        <end position="392"/>
    </location>
</feature>
<dbReference type="InterPro" id="IPR056884">
    <property type="entry name" value="NPHP3-like_N"/>
</dbReference>
<dbReference type="Proteomes" id="UP000076584">
    <property type="component" value="Unassembled WGS sequence"/>
</dbReference>